<name>A0ABX0XL61_9SPHN</name>
<sequence>MVPSPGTYLQRRREAASMTLADVAQRLSTVPRMEEHARVEWIALVELDAVPAGFSTIAALRSAFPFDMTVLAQLDLIRMGADLPPPRLCRTCACSEYDPCHDRLGATCSWVEDDLCSACSHAALLASVAA</sequence>
<comment type="caution">
    <text evidence="1">The sequence shown here is derived from an EMBL/GenBank/DDBJ whole genome shotgun (WGS) entry which is preliminary data.</text>
</comment>
<dbReference type="RefSeq" id="WP_167953818.1">
    <property type="nucleotide sequence ID" value="NZ_JAATJE010000001.1"/>
</dbReference>
<dbReference type="Proteomes" id="UP000734218">
    <property type="component" value="Unassembled WGS sequence"/>
</dbReference>
<proteinExistence type="predicted"/>
<reference evidence="1 2" key="1">
    <citation type="submission" date="2020-03" db="EMBL/GenBank/DDBJ databases">
        <title>Genomic Encyclopedia of Type Strains, Phase IV (KMG-IV): sequencing the most valuable type-strain genomes for metagenomic binning, comparative biology and taxonomic classification.</title>
        <authorList>
            <person name="Goeker M."/>
        </authorList>
    </citation>
    <scope>NUCLEOTIDE SEQUENCE [LARGE SCALE GENOMIC DNA]</scope>
    <source>
        <strain evidence="1 2">DSM 27651</strain>
    </source>
</reference>
<evidence type="ECO:0000313" key="1">
    <source>
        <dbReference type="EMBL" id="NJC33893.1"/>
    </source>
</evidence>
<accession>A0ABX0XL61</accession>
<protein>
    <submittedName>
        <fullName evidence="1">Transcriptional regulator with XRE-family HTH domain</fullName>
    </submittedName>
</protein>
<keyword evidence="2" id="KW-1185">Reference proteome</keyword>
<gene>
    <name evidence="1" type="ORF">GGR88_001367</name>
</gene>
<dbReference type="EMBL" id="JAATJE010000001">
    <property type="protein sequence ID" value="NJC33893.1"/>
    <property type="molecule type" value="Genomic_DNA"/>
</dbReference>
<evidence type="ECO:0000313" key="2">
    <source>
        <dbReference type="Proteomes" id="UP000734218"/>
    </source>
</evidence>
<organism evidence="1 2">
    <name type="scientific">Sphingomonas jejuensis</name>
    <dbReference type="NCBI Taxonomy" id="904715"/>
    <lineage>
        <taxon>Bacteria</taxon>
        <taxon>Pseudomonadati</taxon>
        <taxon>Pseudomonadota</taxon>
        <taxon>Alphaproteobacteria</taxon>
        <taxon>Sphingomonadales</taxon>
        <taxon>Sphingomonadaceae</taxon>
        <taxon>Sphingomonas</taxon>
    </lineage>
</organism>